<name>A0AAD7ESI0_9AGAR</name>
<keyword evidence="3 6" id="KW-0812">Transmembrane</keyword>
<comment type="subcellular location">
    <subcellularLocation>
        <location evidence="1">Membrane</location>
        <topology evidence="1">Multi-pass membrane protein</topology>
    </subcellularLocation>
</comment>
<keyword evidence="2" id="KW-0813">Transport</keyword>
<evidence type="ECO:0000256" key="4">
    <source>
        <dbReference type="ARBA" id="ARBA00022989"/>
    </source>
</evidence>
<dbReference type="GO" id="GO:0005886">
    <property type="term" value="C:plasma membrane"/>
    <property type="evidence" value="ECO:0007669"/>
    <property type="project" value="TreeGrafter"/>
</dbReference>
<evidence type="ECO:0000313" key="7">
    <source>
        <dbReference type="EMBL" id="KAJ7347809.1"/>
    </source>
</evidence>
<dbReference type="AlphaFoldDB" id="A0AAD7ESI0"/>
<keyword evidence="4 6" id="KW-1133">Transmembrane helix</keyword>
<accession>A0AAD7ESI0</accession>
<evidence type="ECO:0000256" key="3">
    <source>
        <dbReference type="ARBA" id="ARBA00022692"/>
    </source>
</evidence>
<organism evidence="7 8">
    <name type="scientific">Mycena albidolilacea</name>
    <dbReference type="NCBI Taxonomy" id="1033008"/>
    <lineage>
        <taxon>Eukaryota</taxon>
        <taxon>Fungi</taxon>
        <taxon>Dikarya</taxon>
        <taxon>Basidiomycota</taxon>
        <taxon>Agaricomycotina</taxon>
        <taxon>Agaricomycetes</taxon>
        <taxon>Agaricomycetidae</taxon>
        <taxon>Agaricales</taxon>
        <taxon>Marasmiineae</taxon>
        <taxon>Mycenaceae</taxon>
        <taxon>Mycena</taxon>
    </lineage>
</organism>
<feature type="transmembrane region" description="Helical" evidence="6">
    <location>
        <begin position="208"/>
        <end position="227"/>
    </location>
</feature>
<dbReference type="PANTHER" id="PTHR23501:SF102">
    <property type="entry name" value="DRUG TRANSPORTER, PUTATIVE (AFU_ORTHOLOGUE AFUA_3G08530)-RELATED"/>
    <property type="match status" value="1"/>
</dbReference>
<evidence type="ECO:0000256" key="6">
    <source>
        <dbReference type="SAM" id="Phobius"/>
    </source>
</evidence>
<evidence type="ECO:0000256" key="5">
    <source>
        <dbReference type="ARBA" id="ARBA00023136"/>
    </source>
</evidence>
<dbReference type="EMBL" id="JARIHO010000018">
    <property type="protein sequence ID" value="KAJ7347809.1"/>
    <property type="molecule type" value="Genomic_DNA"/>
</dbReference>
<proteinExistence type="predicted"/>
<dbReference type="Proteomes" id="UP001218218">
    <property type="component" value="Unassembled WGS sequence"/>
</dbReference>
<keyword evidence="5 6" id="KW-0472">Membrane</keyword>
<evidence type="ECO:0000256" key="2">
    <source>
        <dbReference type="ARBA" id="ARBA00022448"/>
    </source>
</evidence>
<keyword evidence="8" id="KW-1185">Reference proteome</keyword>
<dbReference type="Pfam" id="PF06609">
    <property type="entry name" value="TRI12"/>
    <property type="match status" value="1"/>
</dbReference>
<comment type="caution">
    <text evidence="7">The sequence shown here is derived from an EMBL/GenBank/DDBJ whole genome shotgun (WGS) entry which is preliminary data.</text>
</comment>
<dbReference type="InterPro" id="IPR010573">
    <property type="entry name" value="MFS_Str1/Tri12-like"/>
</dbReference>
<protein>
    <submittedName>
        <fullName evidence="7">Uncharacterized protein</fullName>
    </submittedName>
</protein>
<dbReference type="GO" id="GO:0022857">
    <property type="term" value="F:transmembrane transporter activity"/>
    <property type="evidence" value="ECO:0007669"/>
    <property type="project" value="InterPro"/>
</dbReference>
<evidence type="ECO:0000256" key="1">
    <source>
        <dbReference type="ARBA" id="ARBA00004141"/>
    </source>
</evidence>
<reference evidence="7" key="1">
    <citation type="submission" date="2023-03" db="EMBL/GenBank/DDBJ databases">
        <title>Massive genome expansion in bonnet fungi (Mycena s.s.) driven by repeated elements and novel gene families across ecological guilds.</title>
        <authorList>
            <consortium name="Lawrence Berkeley National Laboratory"/>
            <person name="Harder C.B."/>
            <person name="Miyauchi S."/>
            <person name="Viragh M."/>
            <person name="Kuo A."/>
            <person name="Thoen E."/>
            <person name="Andreopoulos B."/>
            <person name="Lu D."/>
            <person name="Skrede I."/>
            <person name="Drula E."/>
            <person name="Henrissat B."/>
            <person name="Morin E."/>
            <person name="Kohler A."/>
            <person name="Barry K."/>
            <person name="LaButti K."/>
            <person name="Morin E."/>
            <person name="Salamov A."/>
            <person name="Lipzen A."/>
            <person name="Mereny Z."/>
            <person name="Hegedus B."/>
            <person name="Baldrian P."/>
            <person name="Stursova M."/>
            <person name="Weitz H."/>
            <person name="Taylor A."/>
            <person name="Grigoriev I.V."/>
            <person name="Nagy L.G."/>
            <person name="Martin F."/>
            <person name="Kauserud H."/>
        </authorList>
    </citation>
    <scope>NUCLEOTIDE SEQUENCE</scope>
    <source>
        <strain evidence="7">CBHHK002</strain>
    </source>
</reference>
<feature type="transmembrane region" description="Helical" evidence="6">
    <location>
        <begin position="81"/>
        <end position="98"/>
    </location>
</feature>
<feature type="transmembrane region" description="Helical" evidence="6">
    <location>
        <begin position="276"/>
        <end position="297"/>
    </location>
</feature>
<sequence length="325" mass="34879">MTDGKTERWFNKYSPPGRDKGNRLWITISTPDLCSKTMQDTPLEIEAPKSASAPKSRAFWMSYLAIMGGALASQGNKAWRWLFYLNLPLAGVAFTLVVRYLSVNHPEGAIRHKLAQVDWLGNAIVIAGTGLAIIGLTWGRIYEAKVPVRPAISLDVFGNRTSVKTTLATPPLPADAFTIPSILPGLFRASPIRSAVNSLPSSLITTPLALSAGVLFSAPIFPLLALPPTRAGSALAMFSFTRAFSQAWGISSTILQNSLKNLPSAFVAQFPPGFEIADAAIPTMIGIAGLGLLLSLLMKEVHMGTSVDKTYLHAQEAEDSQIEGC</sequence>
<feature type="transmembrane region" description="Helical" evidence="6">
    <location>
        <begin position="119"/>
        <end position="141"/>
    </location>
</feature>
<dbReference type="PANTHER" id="PTHR23501">
    <property type="entry name" value="MAJOR FACILITATOR SUPERFAMILY"/>
    <property type="match status" value="1"/>
</dbReference>
<evidence type="ECO:0000313" key="8">
    <source>
        <dbReference type="Proteomes" id="UP001218218"/>
    </source>
</evidence>
<gene>
    <name evidence="7" type="ORF">DFH08DRAFT_808586</name>
</gene>